<dbReference type="CDD" id="cd06728">
    <property type="entry name" value="PDZ2_ZO1-like_ds"/>
    <property type="match status" value="1"/>
</dbReference>
<dbReference type="InterPro" id="IPR000906">
    <property type="entry name" value="ZU5_dom"/>
</dbReference>
<evidence type="ECO:0000256" key="14">
    <source>
        <dbReference type="ARBA" id="ARBA00081594"/>
    </source>
</evidence>
<feature type="compositionally biased region" description="Basic residues" evidence="16">
    <location>
        <begin position="91"/>
        <end position="100"/>
    </location>
</feature>
<dbReference type="SUPFAM" id="SSF52540">
    <property type="entry name" value="P-loop containing nucleoside triphosphate hydrolases"/>
    <property type="match status" value="1"/>
</dbReference>
<dbReference type="SUPFAM" id="SSF50044">
    <property type="entry name" value="SH3-domain"/>
    <property type="match status" value="1"/>
</dbReference>
<feature type="region of interest" description="Disordered" evidence="16">
    <location>
        <begin position="1410"/>
        <end position="1447"/>
    </location>
</feature>
<dbReference type="GO" id="GO:0045216">
    <property type="term" value="P:cell-cell junction organization"/>
    <property type="evidence" value="ECO:0007669"/>
    <property type="project" value="TreeGrafter"/>
</dbReference>
<evidence type="ECO:0000313" key="22">
    <source>
        <dbReference type="Proteomes" id="UP000472277"/>
    </source>
</evidence>
<evidence type="ECO:0000256" key="3">
    <source>
        <dbReference type="ARBA" id="ARBA00004610"/>
    </source>
</evidence>
<dbReference type="CDD" id="cd06729">
    <property type="entry name" value="PDZ3_ZO1-like_domain"/>
    <property type="match status" value="1"/>
</dbReference>
<evidence type="ECO:0000256" key="5">
    <source>
        <dbReference type="ARBA" id="ARBA00022427"/>
    </source>
</evidence>
<dbReference type="InterPro" id="IPR005418">
    <property type="entry name" value="ZO-1"/>
</dbReference>
<evidence type="ECO:0000256" key="7">
    <source>
        <dbReference type="ARBA" id="ARBA00022475"/>
    </source>
</evidence>
<organism evidence="21 22">
    <name type="scientific">Salmo trutta</name>
    <name type="common">Brown trout</name>
    <dbReference type="NCBI Taxonomy" id="8032"/>
    <lineage>
        <taxon>Eukaryota</taxon>
        <taxon>Metazoa</taxon>
        <taxon>Chordata</taxon>
        <taxon>Craniata</taxon>
        <taxon>Vertebrata</taxon>
        <taxon>Euteleostomi</taxon>
        <taxon>Actinopterygii</taxon>
        <taxon>Neopterygii</taxon>
        <taxon>Teleostei</taxon>
        <taxon>Protacanthopterygii</taxon>
        <taxon>Salmoniformes</taxon>
        <taxon>Salmonidae</taxon>
        <taxon>Salmoninae</taxon>
        <taxon>Salmo</taxon>
    </lineage>
</organism>
<feature type="compositionally biased region" description="Acidic residues" evidence="16">
    <location>
        <begin position="116"/>
        <end position="126"/>
    </location>
</feature>
<dbReference type="PANTHER" id="PTHR13865">
    <property type="entry name" value="TIGHT JUNCTION PROTEIN"/>
    <property type="match status" value="1"/>
</dbReference>
<evidence type="ECO:0000313" key="21">
    <source>
        <dbReference type="Ensembl" id="ENSSTUP00000096163.1"/>
    </source>
</evidence>
<dbReference type="SMART" id="SM00072">
    <property type="entry name" value="GuKc"/>
    <property type="match status" value="1"/>
</dbReference>
<feature type="region of interest" description="Disordered" evidence="16">
    <location>
        <begin position="276"/>
        <end position="361"/>
    </location>
</feature>
<dbReference type="InterPro" id="IPR008145">
    <property type="entry name" value="GK/Ca_channel_bsu"/>
</dbReference>
<gene>
    <name evidence="21" type="primary">TJP1</name>
    <name evidence="21" type="synonym">LOC115167354</name>
</gene>
<dbReference type="GO" id="GO:0150105">
    <property type="term" value="P:protein localization to cell-cell junction"/>
    <property type="evidence" value="ECO:0007669"/>
    <property type="project" value="TreeGrafter"/>
</dbReference>
<keyword evidence="7" id="KW-1003">Cell membrane</keyword>
<feature type="domain" description="PDZ" evidence="19">
    <location>
        <begin position="11"/>
        <end position="98"/>
    </location>
</feature>
<dbReference type="InterPro" id="IPR005417">
    <property type="entry name" value="ZO"/>
</dbReference>
<reference evidence="21" key="2">
    <citation type="submission" date="2025-09" db="UniProtKB">
        <authorList>
            <consortium name="Ensembl"/>
        </authorList>
    </citation>
    <scope>IDENTIFICATION</scope>
</reference>
<dbReference type="FunFam" id="2.60.220.30:FF:000004">
    <property type="entry name" value="tight junction protein ZO-1 isoform X1"/>
    <property type="match status" value="1"/>
</dbReference>
<dbReference type="Gene3D" id="2.60.220.30">
    <property type="match status" value="1"/>
</dbReference>
<feature type="compositionally biased region" description="Basic and acidic residues" evidence="16">
    <location>
        <begin position="151"/>
        <end position="173"/>
    </location>
</feature>
<dbReference type="GO" id="GO:0005886">
    <property type="term" value="C:plasma membrane"/>
    <property type="evidence" value="ECO:0007669"/>
    <property type="project" value="UniProtKB-SubCell"/>
</dbReference>
<evidence type="ECO:0000256" key="1">
    <source>
        <dbReference type="ARBA" id="ARBA00004413"/>
    </source>
</evidence>
<keyword evidence="9" id="KW-0677">Repeat</keyword>
<feature type="domain" description="PDZ" evidence="19">
    <location>
        <begin position="423"/>
        <end position="504"/>
    </location>
</feature>
<dbReference type="FunFam" id="3.40.50.300:FF:000110">
    <property type="entry name" value="tight junction protein ZO-1 isoform X1"/>
    <property type="match status" value="1"/>
</dbReference>
<feature type="region of interest" description="Disordered" evidence="16">
    <location>
        <begin position="374"/>
        <end position="417"/>
    </location>
</feature>
<feature type="compositionally biased region" description="Basic and acidic residues" evidence="16">
    <location>
        <begin position="966"/>
        <end position="976"/>
    </location>
</feature>
<dbReference type="PANTHER" id="PTHR13865:SF31">
    <property type="entry name" value="TIGHT JUNCTION PROTEIN ZO-1 ISOFORM X1"/>
    <property type="match status" value="1"/>
</dbReference>
<feature type="compositionally biased region" description="Polar residues" evidence="16">
    <location>
        <begin position="175"/>
        <end position="187"/>
    </location>
</feature>
<feature type="compositionally biased region" description="Polar residues" evidence="16">
    <location>
        <begin position="1479"/>
        <end position="1498"/>
    </location>
</feature>
<evidence type="ECO:0000256" key="4">
    <source>
        <dbReference type="ARBA" id="ARBA00007014"/>
    </source>
</evidence>
<feature type="domain" description="ZU5" evidence="20">
    <location>
        <begin position="1545"/>
        <end position="1679"/>
    </location>
</feature>
<evidence type="ECO:0000256" key="8">
    <source>
        <dbReference type="ARBA" id="ARBA00022553"/>
    </source>
</evidence>
<dbReference type="CDD" id="cd06727">
    <property type="entry name" value="PDZ1_ZO1-like"/>
    <property type="match status" value="1"/>
</dbReference>
<dbReference type="GO" id="GO:0050839">
    <property type="term" value="F:cell adhesion molecule binding"/>
    <property type="evidence" value="ECO:0007669"/>
    <property type="project" value="TreeGrafter"/>
</dbReference>
<dbReference type="GeneTree" id="ENSGT00940000155164"/>
<dbReference type="Ensembl" id="ENSSTUT00000103300.1">
    <property type="protein sequence ID" value="ENSSTUP00000096163.1"/>
    <property type="gene ID" value="ENSSTUG00000042421.1"/>
</dbReference>
<dbReference type="InterPro" id="IPR027417">
    <property type="entry name" value="P-loop_NTPase"/>
</dbReference>
<name>A0A674DKH1_SALTR</name>
<dbReference type="GO" id="GO:1905605">
    <property type="term" value="P:positive regulation of blood-brain barrier permeability"/>
    <property type="evidence" value="ECO:0007669"/>
    <property type="project" value="TreeGrafter"/>
</dbReference>
<evidence type="ECO:0000256" key="2">
    <source>
        <dbReference type="ARBA" id="ARBA00004435"/>
    </source>
</evidence>
<dbReference type="Gene3D" id="2.30.42.10">
    <property type="match status" value="3"/>
</dbReference>
<dbReference type="Pfam" id="PF00625">
    <property type="entry name" value="Guanylate_kin"/>
    <property type="match status" value="1"/>
</dbReference>
<dbReference type="Gene3D" id="3.40.50.300">
    <property type="entry name" value="P-loop containing nucleotide triphosphate hydrolases"/>
    <property type="match status" value="1"/>
</dbReference>
<evidence type="ECO:0000256" key="9">
    <source>
        <dbReference type="ARBA" id="ARBA00022737"/>
    </source>
</evidence>
<evidence type="ECO:0000259" key="20">
    <source>
        <dbReference type="PROSITE" id="PS51145"/>
    </source>
</evidence>
<dbReference type="GO" id="GO:0005923">
    <property type="term" value="C:bicellular tight junction"/>
    <property type="evidence" value="ECO:0007669"/>
    <property type="project" value="UniProtKB-SubCell"/>
</dbReference>
<dbReference type="FunFam" id="2.30.42.10:FF:000013">
    <property type="entry name" value="Putative tight junction protein ZO-1"/>
    <property type="match status" value="1"/>
</dbReference>
<evidence type="ECO:0000259" key="19">
    <source>
        <dbReference type="PROSITE" id="PS50106"/>
    </source>
</evidence>
<dbReference type="FunFam" id="2.30.42.10:FF:000009">
    <property type="entry name" value="Putative tight junction protein ZO-1"/>
    <property type="match status" value="1"/>
</dbReference>
<feature type="compositionally biased region" description="Pro residues" evidence="16">
    <location>
        <begin position="1097"/>
        <end position="1109"/>
    </location>
</feature>
<dbReference type="PROSITE" id="PS51145">
    <property type="entry name" value="ZU5"/>
    <property type="match status" value="1"/>
</dbReference>
<dbReference type="Gene3D" id="2.30.30.40">
    <property type="entry name" value="SH3 Domains"/>
    <property type="match status" value="1"/>
</dbReference>
<dbReference type="FunFam" id="2.30.42.10:FF:000170">
    <property type="entry name" value="tight junction protein ZO-1 isoform X2"/>
    <property type="match status" value="1"/>
</dbReference>
<dbReference type="GO" id="GO:0005921">
    <property type="term" value="C:gap junction"/>
    <property type="evidence" value="ECO:0007669"/>
    <property type="project" value="UniProtKB-SubCell"/>
</dbReference>
<keyword evidence="22" id="KW-1185">Reference proteome</keyword>
<evidence type="ECO:0000256" key="11">
    <source>
        <dbReference type="ARBA" id="ARBA00022949"/>
    </source>
</evidence>
<evidence type="ECO:0000259" key="17">
    <source>
        <dbReference type="PROSITE" id="PS50002"/>
    </source>
</evidence>
<dbReference type="Pfam" id="PF00595">
    <property type="entry name" value="PDZ"/>
    <property type="match status" value="3"/>
</dbReference>
<accession>A0A674DKH1</accession>
<keyword evidence="5" id="KW-0796">Tight junction</keyword>
<keyword evidence="12" id="KW-0472">Membrane</keyword>
<feature type="domain" description="PDZ" evidence="19">
    <location>
        <begin position="191"/>
        <end position="269"/>
    </location>
</feature>
<dbReference type="SUPFAM" id="SSF50156">
    <property type="entry name" value="PDZ domain-like"/>
    <property type="match status" value="3"/>
</dbReference>
<dbReference type="SMART" id="SM00228">
    <property type="entry name" value="PDZ"/>
    <property type="match status" value="3"/>
</dbReference>
<evidence type="ECO:0000256" key="10">
    <source>
        <dbReference type="ARBA" id="ARBA00022868"/>
    </source>
</evidence>
<dbReference type="PROSITE" id="PS50002">
    <property type="entry name" value="SH3"/>
    <property type="match status" value="1"/>
</dbReference>
<comment type="similarity">
    <text evidence="4">Belongs to the MAGUK family.</text>
</comment>
<dbReference type="Pfam" id="PF00791">
    <property type="entry name" value="ZU5"/>
    <property type="match status" value="1"/>
</dbReference>
<feature type="region of interest" description="Disordered" evidence="16">
    <location>
        <begin position="832"/>
        <end position="853"/>
    </location>
</feature>
<dbReference type="PROSITE" id="PS50052">
    <property type="entry name" value="GUANYLATE_KINASE_2"/>
    <property type="match status" value="1"/>
</dbReference>
<dbReference type="InterPro" id="IPR036034">
    <property type="entry name" value="PDZ_sf"/>
</dbReference>
<evidence type="ECO:0000256" key="13">
    <source>
        <dbReference type="ARBA" id="ARBA00077377"/>
    </source>
</evidence>
<evidence type="ECO:0000256" key="16">
    <source>
        <dbReference type="SAM" id="MobiDB-lite"/>
    </source>
</evidence>
<dbReference type="GO" id="GO:0090557">
    <property type="term" value="P:establishment of endothelial intestinal barrier"/>
    <property type="evidence" value="ECO:0007669"/>
    <property type="project" value="TreeGrafter"/>
</dbReference>
<feature type="compositionally biased region" description="Low complexity" evidence="16">
    <location>
        <begin position="397"/>
        <end position="413"/>
    </location>
</feature>
<dbReference type="InterPro" id="IPR036028">
    <property type="entry name" value="SH3-like_dom_sf"/>
</dbReference>
<feature type="region of interest" description="Disordered" evidence="16">
    <location>
        <begin position="1478"/>
        <end position="1498"/>
    </location>
</feature>
<dbReference type="CDD" id="cd12026">
    <property type="entry name" value="SH3_ZO-1"/>
    <property type="match status" value="1"/>
</dbReference>
<feature type="domain" description="SH3" evidence="17">
    <location>
        <begin position="518"/>
        <end position="586"/>
    </location>
</feature>
<dbReference type="InterPro" id="IPR035597">
    <property type="entry name" value="ZO-1_SH3"/>
</dbReference>
<protein>
    <recommendedName>
        <fullName evidence="14">Zona occludens protein 1</fullName>
    </recommendedName>
    <alternativeName>
        <fullName evidence="13">Zonula occludens protein 1</fullName>
    </alternativeName>
</protein>
<proteinExistence type="inferred from homology"/>
<keyword evidence="6 15" id="KW-0728">SH3 domain</keyword>
<dbReference type="InterPro" id="IPR008144">
    <property type="entry name" value="Guanylate_kin-like_dom"/>
</dbReference>
<reference evidence="21" key="1">
    <citation type="submission" date="2025-08" db="UniProtKB">
        <authorList>
            <consortium name="Ensembl"/>
        </authorList>
    </citation>
    <scope>IDENTIFICATION</scope>
</reference>
<keyword evidence="11" id="KW-0965">Cell junction</keyword>
<keyword evidence="8" id="KW-0597">Phosphoprotein</keyword>
<dbReference type="InterPro" id="IPR001452">
    <property type="entry name" value="SH3_domain"/>
</dbReference>
<dbReference type="PRINTS" id="PR01598">
    <property type="entry name" value="ZONOCCLUDNS1"/>
</dbReference>
<feature type="compositionally biased region" description="Basic and acidic residues" evidence="16">
    <location>
        <begin position="1035"/>
        <end position="1045"/>
    </location>
</feature>
<dbReference type="PRINTS" id="PR01597">
    <property type="entry name" value="ZONOCCLUDNS"/>
</dbReference>
<evidence type="ECO:0000256" key="6">
    <source>
        <dbReference type="ARBA" id="ARBA00022443"/>
    </source>
</evidence>
<dbReference type="SMART" id="SM00218">
    <property type="entry name" value="ZU5"/>
    <property type="match status" value="1"/>
</dbReference>
<dbReference type="GO" id="GO:0098609">
    <property type="term" value="P:cell-cell adhesion"/>
    <property type="evidence" value="ECO:0007669"/>
    <property type="project" value="TreeGrafter"/>
</dbReference>
<dbReference type="Pfam" id="PF07653">
    <property type="entry name" value="SH3_2"/>
    <property type="match status" value="1"/>
</dbReference>
<evidence type="ECO:0000256" key="15">
    <source>
        <dbReference type="PROSITE-ProRule" id="PRU00192"/>
    </source>
</evidence>
<feature type="compositionally biased region" description="Basic and acidic residues" evidence="16">
    <location>
        <begin position="304"/>
        <end position="313"/>
    </location>
</feature>
<evidence type="ECO:0000256" key="12">
    <source>
        <dbReference type="ARBA" id="ARBA00023136"/>
    </source>
</evidence>
<sequence length="1679" mass="186661">MEETVIWEQHTVTLHRAPGFGFGIAISGGRDNPHFQSGETSIVISDVLKGGPAEGLLSENDRVVMVNAVSMDNVEHAYAVQQLRKSGKNAKITIRRKRKVQIPVSRPGDRETMSEHEEEDTDEDDGYEQHSGRSGPTSAYGAASGGTASRRTNERERSNSSRREHSASRERSISPRSGRSQGSSTPSRPAKVTLVKSRKNEEYGLRLASHIFVKDISPESLAARDGNIQEGDVVLKINGTVTENLSLIDAKKLIERSKGKLKMVVQRDDRATLLNIPDMDDSIPSGNNSDRDDISEIHSLTSDHSTRSHDRARGSRSRSPTRSEPSDPSRHSPRQISNGSHRSRDEERISKPGVMSTPVKGSQEALIQAISDQPLAREDKLPPLPEPKPVYAQPGQPDVDLPVSPSDAPVPSAGHDDSILRPSMKLVKFKKGESVGLRLAGGNDVGIFVAGVLEDSPAAKEGLEEGDQILRVNNVDFANIIREEAVLFLLDLPRGEEVTILAQKKKDVYRRIVESDVGDSFYIRTHFEYEKESPYGLSFNKGEVFRVVDTLYNGKLGSWLAIRIGKNHQEVERGIIPNKNRAEQLSSVQYTLPKTPGGDRADFWRFRGLRTSKRNLRKSREDLSAQPVQTKFPAYERVVLREAGFLRPVVIFGSIADVAREKLAREEPDLFELAKSEPKDAGKDQRSSGIIRLHTIKQIIDRDRHAVLDITPNAVDRLNYAQWYPIVVFLNPDSKQGVKTMRTRLCPESRKSARKLYERALKLRKNNHHLFTTTINMNNMNDGWYGALKETIQQQQNQLVWVSEGKADGAPDDDLDLHDDRLSYLSAPGSEYSMYSTDSRHTSDYEDTDTEGGAYTDQELDETLNDEVGLPTEPAITRSSEPVREDPPVIQEPLGYGGYQHTVQPDPLNRINPAGFKAPAAQQVPFMRKDPYLEEPVRVNHGGVKPSPATGPPMTYESQPPYQDQHPYRDYDHPPNRYDGGGYLEPKYRNFDSQLHHEKSVPHYDDQWPPYNQQTSGPPPHQQQQAPGPGYDPRLSYEDGPERDYSPPQPRYDEAPLGYNGRPRYGKPAGPGPIRYDESPPSGPGGYAPLRYDQEPHPYPPATRSPEPPKQYYQGEPAQRPGPGPAYNQAPPQHRGYKPPPQQYEPIMNFDAPVPAPKPQPEALRPSPGEVLLTTAPNLLPPPPRVEPEDDPAIRAQSVLSRVKMFENKRSVSVDRAKEAVDAFGLRVSIWKTPHSCAHQQNPKPLVLKGIGAGDHICVIPEPQKPREVSDDDIVRSNHYDPDEDEEYYRKQLSYFDRRSLDTSKAPPQTTPVIATKPAAQPQAHPGYNYPRAESVEKVSPVERRYEPVPQVTPAAPPAILPKPTSPEGNSPCCIFIYKYNTHTHSMTHLPDPHDFPKADTVMTNYLPQKSYPEKSPVNGTAMKDQPKAPANTSYNRYVPKPYTNSAKPFERKFDSPKFNHNLLPNNKTDLAPAIKAPANSTAPAKPQISPQPTDLDSGMDTFTRTMDNRSKYQHNNINAVPKAIPVSPSALEDDDEDEGHTVVATARGVFNCNGGVLSSIETGVSIIIPQGAIPEGVEQEIYFKVCRDNSILPPLDKEKGETLLSPLVMCGPHGLKFLKPVELRLPHCASMTPDGWSFALKSSDSSSGDPKSWQNQSLPGDPNYLVGANCVSVLIDHF</sequence>
<keyword evidence="10" id="KW-0303">Gap junction</keyword>
<feature type="region of interest" description="Disordered" evidence="16">
    <location>
        <begin position="1001"/>
        <end position="1190"/>
    </location>
</feature>
<feature type="region of interest" description="Disordered" evidence="16">
    <location>
        <begin position="938"/>
        <end position="988"/>
    </location>
</feature>
<dbReference type="InterPro" id="IPR001478">
    <property type="entry name" value="PDZ"/>
</dbReference>
<dbReference type="PROSITE" id="PS50106">
    <property type="entry name" value="PDZ"/>
    <property type="match status" value="3"/>
</dbReference>
<feature type="domain" description="Guanylate kinase-like" evidence="18">
    <location>
        <begin position="692"/>
        <end position="793"/>
    </location>
</feature>
<comment type="subcellular location">
    <subcellularLocation>
        <location evidence="3">Cell junction</location>
        <location evidence="3">Gap junction</location>
    </subcellularLocation>
    <subcellularLocation>
        <location evidence="2">Cell junction</location>
        <location evidence="2">Tight junction</location>
    </subcellularLocation>
    <subcellularLocation>
        <location evidence="1">Cell membrane</location>
        <topology evidence="1">Peripheral membrane protein</topology>
        <orientation evidence="1">Cytoplasmic side</orientation>
    </subcellularLocation>
</comment>
<evidence type="ECO:0000259" key="18">
    <source>
        <dbReference type="PROSITE" id="PS50052"/>
    </source>
</evidence>
<dbReference type="Proteomes" id="UP000472277">
    <property type="component" value="Chromosome 29"/>
</dbReference>
<feature type="compositionally biased region" description="Low complexity" evidence="16">
    <location>
        <begin position="134"/>
        <end position="150"/>
    </location>
</feature>
<feature type="region of interest" description="Disordered" evidence="16">
    <location>
        <begin position="91"/>
        <end position="192"/>
    </location>
</feature>